<dbReference type="GO" id="GO:0046872">
    <property type="term" value="F:metal ion binding"/>
    <property type="evidence" value="ECO:0007669"/>
    <property type="project" value="UniProtKB-KW"/>
</dbReference>
<dbReference type="InterPro" id="IPR004360">
    <property type="entry name" value="Glyas_Fos-R_dOase_dom"/>
</dbReference>
<evidence type="ECO:0000256" key="1">
    <source>
        <dbReference type="ARBA" id="ARBA00022723"/>
    </source>
</evidence>
<evidence type="ECO:0000259" key="2">
    <source>
        <dbReference type="PROSITE" id="PS51819"/>
    </source>
</evidence>
<feature type="domain" description="VOC" evidence="2">
    <location>
        <begin position="5"/>
        <end position="142"/>
    </location>
</feature>
<sequence>MKIRSVSHVGLTVSDFEKSVKWYYEMFGFKLISEKIINKEQAEELYELYRLKNTAVRLGFLRSPKGGIIEIFEFSSCLPSKHPVWNRPGPTHIALDVKNLKGWYNTLKNKGVEFFSEPQTTSGSDWVFLKDPDGNLIELIDLKYNYRIVKWLGGIVGKLMANGKFKKYYSEDDNAKTKQEHCKADS</sequence>
<dbReference type="OrthoDB" id="375220at2"/>
<keyword evidence="1" id="KW-0479">Metal-binding</keyword>
<gene>
    <name evidence="3" type="ORF">SAMN02745912_02747</name>
</gene>
<keyword evidence="4" id="KW-1185">Reference proteome</keyword>
<dbReference type="EMBL" id="FRAG01000039">
    <property type="protein sequence ID" value="SHK24266.1"/>
    <property type="molecule type" value="Genomic_DNA"/>
</dbReference>
<dbReference type="InterPro" id="IPR051785">
    <property type="entry name" value="MMCE/EMCE_epimerase"/>
</dbReference>
<organism evidence="3 4">
    <name type="scientific">Paramaledivibacter caminithermalis (strain DSM 15212 / CIP 107654 / DViRD3)</name>
    <name type="common">Clostridium caminithermale</name>
    <dbReference type="NCBI Taxonomy" id="1121301"/>
    <lineage>
        <taxon>Bacteria</taxon>
        <taxon>Bacillati</taxon>
        <taxon>Bacillota</taxon>
        <taxon>Clostridia</taxon>
        <taxon>Peptostreptococcales</taxon>
        <taxon>Caminicellaceae</taxon>
        <taxon>Paramaledivibacter</taxon>
    </lineage>
</organism>
<keyword evidence="3" id="KW-0223">Dioxygenase</keyword>
<dbReference type="Gene3D" id="3.10.180.10">
    <property type="entry name" value="2,3-Dihydroxybiphenyl 1,2-Dioxygenase, domain 1"/>
    <property type="match status" value="1"/>
</dbReference>
<accession>A0A1M6QVN9</accession>
<dbReference type="Pfam" id="PF00903">
    <property type="entry name" value="Glyoxalase"/>
    <property type="match status" value="1"/>
</dbReference>
<dbReference type="InterPro" id="IPR037523">
    <property type="entry name" value="VOC_core"/>
</dbReference>
<dbReference type="RefSeq" id="WP_073151163.1">
    <property type="nucleotide sequence ID" value="NZ_FRAG01000039.1"/>
</dbReference>
<protein>
    <submittedName>
        <fullName evidence="3">Catechol 2,3-dioxygenase</fullName>
    </submittedName>
</protein>
<evidence type="ECO:0000313" key="4">
    <source>
        <dbReference type="Proteomes" id="UP000184465"/>
    </source>
</evidence>
<dbReference type="GO" id="GO:0046491">
    <property type="term" value="P:L-methylmalonyl-CoA metabolic process"/>
    <property type="evidence" value="ECO:0007669"/>
    <property type="project" value="TreeGrafter"/>
</dbReference>
<dbReference type="AlphaFoldDB" id="A0A1M6QVN9"/>
<dbReference type="PANTHER" id="PTHR43048">
    <property type="entry name" value="METHYLMALONYL-COA EPIMERASE"/>
    <property type="match status" value="1"/>
</dbReference>
<dbReference type="GO" id="GO:0004493">
    <property type="term" value="F:methylmalonyl-CoA epimerase activity"/>
    <property type="evidence" value="ECO:0007669"/>
    <property type="project" value="TreeGrafter"/>
</dbReference>
<proteinExistence type="predicted"/>
<dbReference type="PANTHER" id="PTHR43048:SF3">
    <property type="entry name" value="METHYLMALONYL-COA EPIMERASE, MITOCHONDRIAL"/>
    <property type="match status" value="1"/>
</dbReference>
<dbReference type="GO" id="GO:0051213">
    <property type="term" value="F:dioxygenase activity"/>
    <property type="evidence" value="ECO:0007669"/>
    <property type="project" value="UniProtKB-KW"/>
</dbReference>
<reference evidence="3 4" key="1">
    <citation type="submission" date="2016-11" db="EMBL/GenBank/DDBJ databases">
        <authorList>
            <person name="Jaros S."/>
            <person name="Januszkiewicz K."/>
            <person name="Wedrychowicz H."/>
        </authorList>
    </citation>
    <scope>NUCLEOTIDE SEQUENCE [LARGE SCALE GENOMIC DNA]</scope>
    <source>
        <strain evidence="3 4">DSM 15212</strain>
    </source>
</reference>
<dbReference type="STRING" id="1121301.SAMN02745912_02747"/>
<dbReference type="Proteomes" id="UP000184465">
    <property type="component" value="Unassembled WGS sequence"/>
</dbReference>
<dbReference type="SUPFAM" id="SSF54593">
    <property type="entry name" value="Glyoxalase/Bleomycin resistance protein/Dihydroxybiphenyl dioxygenase"/>
    <property type="match status" value="1"/>
</dbReference>
<keyword evidence="3" id="KW-0560">Oxidoreductase</keyword>
<dbReference type="CDD" id="cd06587">
    <property type="entry name" value="VOC"/>
    <property type="match status" value="1"/>
</dbReference>
<evidence type="ECO:0000313" key="3">
    <source>
        <dbReference type="EMBL" id="SHK24266.1"/>
    </source>
</evidence>
<dbReference type="InterPro" id="IPR029068">
    <property type="entry name" value="Glyas_Bleomycin-R_OHBP_Dase"/>
</dbReference>
<dbReference type="PROSITE" id="PS51819">
    <property type="entry name" value="VOC"/>
    <property type="match status" value="1"/>
</dbReference>
<name>A0A1M6QVN9_PARC5</name>